<evidence type="ECO:0000256" key="1">
    <source>
        <dbReference type="ARBA" id="ARBA00022729"/>
    </source>
</evidence>
<proteinExistence type="predicted"/>
<dbReference type="InterPro" id="IPR029050">
    <property type="entry name" value="Immunoprotect_excell_Ig-like"/>
</dbReference>
<dbReference type="Proteomes" id="UP000270190">
    <property type="component" value="Unassembled WGS sequence"/>
</dbReference>
<dbReference type="Pfam" id="PF11611">
    <property type="entry name" value="DUF4352"/>
    <property type="match status" value="1"/>
</dbReference>
<keyword evidence="1 2" id="KW-0732">Signal</keyword>
<evidence type="ECO:0000313" key="4">
    <source>
        <dbReference type="EMBL" id="SPP28233.1"/>
    </source>
</evidence>
<dbReference type="EMBL" id="OUNC01000012">
    <property type="protein sequence ID" value="SPP28233.1"/>
    <property type="molecule type" value="Genomic_DNA"/>
</dbReference>
<dbReference type="Gene3D" id="2.60.40.1240">
    <property type="match status" value="1"/>
</dbReference>
<accession>A0A2X0QJ82</accession>
<dbReference type="RefSeq" id="WP_120487686.1">
    <property type="nucleotide sequence ID" value="NZ_CBCPKC010000001.1"/>
</dbReference>
<gene>
    <name evidence="4" type="ORF">BTBSAS_20103</name>
</gene>
<feature type="domain" description="DUF4352" evidence="3">
    <location>
        <begin position="41"/>
        <end position="133"/>
    </location>
</feature>
<evidence type="ECO:0000259" key="3">
    <source>
        <dbReference type="Pfam" id="PF11611"/>
    </source>
</evidence>
<name>A0A2X0QJ82_BROTH</name>
<dbReference type="PROSITE" id="PS51257">
    <property type="entry name" value="PROKAR_LIPOPROTEIN"/>
    <property type="match status" value="1"/>
</dbReference>
<dbReference type="InterPro" id="IPR029051">
    <property type="entry name" value="DUF4352"/>
</dbReference>
<evidence type="ECO:0000256" key="2">
    <source>
        <dbReference type="SAM" id="SignalP"/>
    </source>
</evidence>
<organism evidence="4 5">
    <name type="scientific">Brochothrix thermosphacta</name>
    <name type="common">Microbacterium thermosphactum</name>
    <dbReference type="NCBI Taxonomy" id="2756"/>
    <lineage>
        <taxon>Bacteria</taxon>
        <taxon>Bacillati</taxon>
        <taxon>Bacillota</taxon>
        <taxon>Bacilli</taxon>
        <taxon>Bacillales</taxon>
        <taxon>Listeriaceae</taxon>
        <taxon>Brochothrix</taxon>
    </lineage>
</organism>
<protein>
    <recommendedName>
        <fullName evidence="3">DUF4352 domain-containing protein</fullName>
    </recommendedName>
</protein>
<reference evidence="5" key="1">
    <citation type="submission" date="2018-04" db="EMBL/GenBank/DDBJ databases">
        <authorList>
            <person name="Illikoud N."/>
        </authorList>
    </citation>
    <scope>NUCLEOTIDE SEQUENCE [LARGE SCALE GENOMIC DNA]</scope>
</reference>
<feature type="signal peptide" evidence="2">
    <location>
        <begin position="1"/>
        <end position="22"/>
    </location>
</feature>
<dbReference type="AlphaFoldDB" id="A0A2X0QJ82"/>
<sequence>MKKLILTFVTVVLLAVGIVGCAAPDTKEKETSNEVNHAKVVENLKMSIKKVAIAEKGKNKQLELDMLVINNDSIEQPIGANDFKLKTPDGKTKAIDGSAVNFGAVIPKGKQLEGKMYFEVPESVTEGTVVYQPEKKVLAEWKIKF</sequence>
<feature type="chain" id="PRO_5038836978" description="DUF4352 domain-containing protein" evidence="2">
    <location>
        <begin position="23"/>
        <end position="145"/>
    </location>
</feature>
<evidence type="ECO:0000313" key="5">
    <source>
        <dbReference type="Proteomes" id="UP000270190"/>
    </source>
</evidence>